<evidence type="ECO:0000256" key="1">
    <source>
        <dbReference type="SAM" id="MobiDB-lite"/>
    </source>
</evidence>
<proteinExistence type="predicted"/>
<evidence type="ECO:0000313" key="4">
    <source>
        <dbReference type="WBParaSite" id="TCLT_0001093401-mRNA-1"/>
    </source>
</evidence>
<feature type="region of interest" description="Disordered" evidence="1">
    <location>
        <begin position="1"/>
        <end position="38"/>
    </location>
</feature>
<gene>
    <name evidence="2" type="ORF">TCLT_LOCUS10907</name>
</gene>
<dbReference type="EMBL" id="UYYF01005616">
    <property type="protein sequence ID" value="VDN08625.1"/>
    <property type="molecule type" value="Genomic_DNA"/>
</dbReference>
<evidence type="ECO:0000313" key="3">
    <source>
        <dbReference type="Proteomes" id="UP000276776"/>
    </source>
</evidence>
<keyword evidence="3" id="KW-1185">Reference proteome</keyword>
<reference evidence="2 3" key="2">
    <citation type="submission" date="2018-11" db="EMBL/GenBank/DDBJ databases">
        <authorList>
            <consortium name="Pathogen Informatics"/>
        </authorList>
    </citation>
    <scope>NUCLEOTIDE SEQUENCE [LARGE SCALE GENOMIC DNA]</scope>
</reference>
<organism evidence="4">
    <name type="scientific">Thelazia callipaeda</name>
    <name type="common">Oriental eyeworm</name>
    <name type="synonym">Parasitic nematode</name>
    <dbReference type="NCBI Taxonomy" id="103827"/>
    <lineage>
        <taxon>Eukaryota</taxon>
        <taxon>Metazoa</taxon>
        <taxon>Ecdysozoa</taxon>
        <taxon>Nematoda</taxon>
        <taxon>Chromadorea</taxon>
        <taxon>Rhabditida</taxon>
        <taxon>Spirurina</taxon>
        <taxon>Spiruromorpha</taxon>
        <taxon>Thelazioidea</taxon>
        <taxon>Thelaziidae</taxon>
        <taxon>Thelazia</taxon>
    </lineage>
</organism>
<dbReference type="Proteomes" id="UP000276776">
    <property type="component" value="Unassembled WGS sequence"/>
</dbReference>
<dbReference type="WBParaSite" id="TCLT_0001093401-mRNA-1">
    <property type="protein sequence ID" value="TCLT_0001093401-mRNA-1"/>
    <property type="gene ID" value="TCLT_0001093401"/>
</dbReference>
<evidence type="ECO:0000313" key="2">
    <source>
        <dbReference type="EMBL" id="VDN08625.1"/>
    </source>
</evidence>
<sequence length="69" mass="7730">MHPKPSAKGAKKAAKSHKARSGDKKRRLRPDSKESNDVEVQTHINFVNKQMVFVDVLINAVTLGTAKRY</sequence>
<protein>
    <submittedName>
        <fullName evidence="4">40S ribosomal protein S25</fullName>
    </submittedName>
</protein>
<accession>A0A0N5DCK6</accession>
<name>A0A0N5DCK6_THECL</name>
<reference evidence="4" key="1">
    <citation type="submission" date="2017-02" db="UniProtKB">
        <authorList>
            <consortium name="WormBaseParasite"/>
        </authorList>
    </citation>
    <scope>IDENTIFICATION</scope>
</reference>
<feature type="compositionally biased region" description="Basic residues" evidence="1">
    <location>
        <begin position="1"/>
        <end position="28"/>
    </location>
</feature>
<dbReference type="AlphaFoldDB" id="A0A0N5DCK6"/>